<dbReference type="Pfam" id="PF01425">
    <property type="entry name" value="Amidase"/>
    <property type="match status" value="1"/>
</dbReference>
<dbReference type="Gene3D" id="3.90.1300.10">
    <property type="entry name" value="Amidase signature (AS) domain"/>
    <property type="match status" value="1"/>
</dbReference>
<protein>
    <recommendedName>
        <fullName evidence="1">Amidase domain-containing protein</fullName>
    </recommendedName>
</protein>
<proteinExistence type="predicted"/>
<dbReference type="Proteomes" id="UP000037696">
    <property type="component" value="Unassembled WGS sequence"/>
</dbReference>
<dbReference type="SUPFAM" id="SSF75304">
    <property type="entry name" value="Amidase signature (AS) enzymes"/>
    <property type="match status" value="1"/>
</dbReference>
<accession>A0A0M8NTQ5</accession>
<reference evidence="2 3" key="1">
    <citation type="submission" date="2015-08" db="EMBL/GenBank/DDBJ databases">
        <title>Genome sequencing of Penicillium nordicum.</title>
        <authorList>
            <person name="Nguyen H.D."/>
            <person name="Seifert K.A."/>
        </authorList>
    </citation>
    <scope>NUCLEOTIDE SEQUENCE [LARGE SCALE GENOMIC DNA]</scope>
    <source>
        <strain evidence="2 3">DAOMC 185683</strain>
    </source>
</reference>
<dbReference type="STRING" id="229535.A0A0M8NTQ5"/>
<evidence type="ECO:0000313" key="2">
    <source>
        <dbReference type="EMBL" id="KOS39216.1"/>
    </source>
</evidence>
<feature type="domain" description="Amidase" evidence="1">
    <location>
        <begin position="60"/>
        <end position="450"/>
    </location>
</feature>
<organism evidence="2 3">
    <name type="scientific">Penicillium nordicum</name>
    <dbReference type="NCBI Taxonomy" id="229535"/>
    <lineage>
        <taxon>Eukaryota</taxon>
        <taxon>Fungi</taxon>
        <taxon>Dikarya</taxon>
        <taxon>Ascomycota</taxon>
        <taxon>Pezizomycotina</taxon>
        <taxon>Eurotiomycetes</taxon>
        <taxon>Eurotiomycetidae</taxon>
        <taxon>Eurotiales</taxon>
        <taxon>Aspergillaceae</taxon>
        <taxon>Penicillium</taxon>
    </lineage>
</organism>
<dbReference type="OrthoDB" id="566138at2759"/>
<sequence>MRCATMGCNSSNLSPLSPVDLLFLDASELQTRLTERKLTSVQLVKAGLEQIRRENHQGLKLNAIISTPPEEEVIKLAEELDREREQGRVRGPLHGITIIVKDAIGTHPELKMATTSGSYALKTSVVAGDSQVIEKLRKAGVLILGKANLTEFCQMKGDNITTGWSAVGGQTTSAYIEGGIRHDQGRGGPTMPGGSSTGSAVGISAGFSPIALGTETDGSVIQPANRAALFAVKPTHGMVSLEGAWQLSTSFDVIGPMAKSAGDLANLLNVIVKNETANYPEFLTKSFANLRLGFVDPDIWRFPDAYSHPIDGVRDQMRTAYLDAKSKIETLAKKVEYPISIVLPEDLNISGQPSISNVITYEYGPLIDSYLKNLTESEVRSLDELIKWNEAHRELELPEEYPSQSRLVAARDNVPSLENYQAIRSHLKMVTDDLSAVYDAHDIDLIVIPTDSPICSVSAATGFPIGTMPLGYLDYNGKPFGLAVMGRSGDDGLLLQFMSAFEAAFPKRRVPPPLLANLGGAPEDEPQSMI</sequence>
<dbReference type="EMBL" id="LHQQ01000214">
    <property type="protein sequence ID" value="KOS39216.1"/>
    <property type="molecule type" value="Genomic_DNA"/>
</dbReference>
<gene>
    <name evidence="2" type="ORF">ACN38_g9958</name>
</gene>
<keyword evidence="3" id="KW-1185">Reference proteome</keyword>
<comment type="caution">
    <text evidence="2">The sequence shown here is derived from an EMBL/GenBank/DDBJ whole genome shotgun (WGS) entry which is preliminary data.</text>
</comment>
<dbReference type="InterPro" id="IPR023631">
    <property type="entry name" value="Amidase_dom"/>
</dbReference>
<dbReference type="AlphaFoldDB" id="A0A0M8NTQ5"/>
<evidence type="ECO:0000259" key="1">
    <source>
        <dbReference type="Pfam" id="PF01425"/>
    </source>
</evidence>
<evidence type="ECO:0000313" key="3">
    <source>
        <dbReference type="Proteomes" id="UP000037696"/>
    </source>
</evidence>
<name>A0A0M8NTQ5_9EURO</name>
<dbReference type="PANTHER" id="PTHR42678">
    <property type="entry name" value="AMIDASE"/>
    <property type="match status" value="1"/>
</dbReference>
<dbReference type="PANTHER" id="PTHR42678:SF34">
    <property type="entry name" value="OS04G0183300 PROTEIN"/>
    <property type="match status" value="1"/>
</dbReference>
<dbReference type="InterPro" id="IPR036928">
    <property type="entry name" value="AS_sf"/>
</dbReference>